<keyword evidence="6" id="KW-1185">Reference proteome</keyword>
<comment type="caution">
    <text evidence="5">The sequence shown here is derived from an EMBL/GenBank/DDBJ whole genome shotgun (WGS) entry which is preliminary data.</text>
</comment>
<feature type="compositionally biased region" description="Acidic residues" evidence="4">
    <location>
        <begin position="287"/>
        <end position="303"/>
    </location>
</feature>
<dbReference type="PANTHER" id="PTHR13031">
    <property type="entry name" value="RIBONUCLEASE P SUBUNIT P30"/>
    <property type="match status" value="1"/>
</dbReference>
<comment type="similarity">
    <text evidence="2">Belongs to the eukaryotic/archaeal RNase P protein component 3 family.</text>
</comment>
<evidence type="ECO:0000256" key="4">
    <source>
        <dbReference type="SAM" id="MobiDB-lite"/>
    </source>
</evidence>
<organism evidence="5 6">
    <name type="scientific">Plakobranchus ocellatus</name>
    <dbReference type="NCBI Taxonomy" id="259542"/>
    <lineage>
        <taxon>Eukaryota</taxon>
        <taxon>Metazoa</taxon>
        <taxon>Spiralia</taxon>
        <taxon>Lophotrochozoa</taxon>
        <taxon>Mollusca</taxon>
        <taxon>Gastropoda</taxon>
        <taxon>Heterobranchia</taxon>
        <taxon>Euthyneura</taxon>
        <taxon>Panpulmonata</taxon>
        <taxon>Sacoglossa</taxon>
        <taxon>Placobranchoidea</taxon>
        <taxon>Plakobranchidae</taxon>
        <taxon>Plakobranchus</taxon>
    </lineage>
</organism>
<dbReference type="Pfam" id="PF01876">
    <property type="entry name" value="RNase_P_p30"/>
    <property type="match status" value="1"/>
</dbReference>
<dbReference type="SUPFAM" id="SSF89550">
    <property type="entry name" value="PHP domain-like"/>
    <property type="match status" value="1"/>
</dbReference>
<feature type="compositionally biased region" description="Basic and acidic residues" evidence="4">
    <location>
        <begin position="305"/>
        <end position="321"/>
    </location>
</feature>
<keyword evidence="3" id="KW-0819">tRNA processing</keyword>
<evidence type="ECO:0000256" key="2">
    <source>
        <dbReference type="ARBA" id="ARBA00007331"/>
    </source>
</evidence>
<evidence type="ECO:0000256" key="3">
    <source>
        <dbReference type="ARBA" id="ARBA00022694"/>
    </source>
</evidence>
<gene>
    <name evidence="5" type="ORF">PoB_003818300</name>
</gene>
<dbReference type="GO" id="GO:0003723">
    <property type="term" value="F:RNA binding"/>
    <property type="evidence" value="ECO:0007669"/>
    <property type="project" value="TreeGrafter"/>
</dbReference>
<dbReference type="GO" id="GO:0008033">
    <property type="term" value="P:tRNA processing"/>
    <property type="evidence" value="ECO:0007669"/>
    <property type="project" value="UniProtKB-KW"/>
</dbReference>
<comment type="subcellular location">
    <subcellularLocation>
        <location evidence="1">Nucleus</location>
    </subcellularLocation>
</comment>
<reference evidence="5 6" key="1">
    <citation type="journal article" date="2021" name="Elife">
        <title>Chloroplast acquisition without the gene transfer in kleptoplastic sea slugs, Plakobranchus ocellatus.</title>
        <authorList>
            <person name="Maeda T."/>
            <person name="Takahashi S."/>
            <person name="Yoshida T."/>
            <person name="Shimamura S."/>
            <person name="Takaki Y."/>
            <person name="Nagai Y."/>
            <person name="Toyoda A."/>
            <person name="Suzuki Y."/>
            <person name="Arimoto A."/>
            <person name="Ishii H."/>
            <person name="Satoh N."/>
            <person name="Nishiyama T."/>
            <person name="Hasebe M."/>
            <person name="Maruyama T."/>
            <person name="Minagawa J."/>
            <person name="Obokata J."/>
            <person name="Shigenobu S."/>
        </authorList>
    </citation>
    <scope>NUCLEOTIDE SEQUENCE [LARGE SCALE GENOMIC DNA]</scope>
</reference>
<accession>A0AAV4AWI1</accession>
<dbReference type="InterPro" id="IPR016195">
    <property type="entry name" value="Pol/histidinol_Pase-like"/>
</dbReference>
<dbReference type="EMBL" id="BLXT01004326">
    <property type="protein sequence ID" value="GFO11678.1"/>
    <property type="molecule type" value="Genomic_DNA"/>
</dbReference>
<name>A0AAV4AWI1_9GAST</name>
<dbReference type="Proteomes" id="UP000735302">
    <property type="component" value="Unassembled WGS sequence"/>
</dbReference>
<dbReference type="AlphaFoldDB" id="A0AAV4AWI1"/>
<evidence type="ECO:0000313" key="5">
    <source>
        <dbReference type="EMBL" id="GFO11678.1"/>
    </source>
</evidence>
<feature type="compositionally biased region" description="Polar residues" evidence="4">
    <location>
        <begin position="269"/>
        <end position="281"/>
    </location>
</feature>
<dbReference type="GO" id="GO:0005655">
    <property type="term" value="C:nucleolar ribonuclease P complex"/>
    <property type="evidence" value="ECO:0007669"/>
    <property type="project" value="TreeGrafter"/>
</dbReference>
<dbReference type="Gene3D" id="3.20.20.140">
    <property type="entry name" value="Metal-dependent hydrolases"/>
    <property type="match status" value="1"/>
</dbReference>
<proteinExistence type="inferred from homology"/>
<feature type="region of interest" description="Disordered" evidence="4">
    <location>
        <begin position="269"/>
        <end position="321"/>
    </location>
</feature>
<evidence type="ECO:0000256" key="1">
    <source>
        <dbReference type="ARBA" id="ARBA00004123"/>
    </source>
</evidence>
<evidence type="ECO:0000313" key="6">
    <source>
        <dbReference type="Proteomes" id="UP000735302"/>
    </source>
</evidence>
<dbReference type="PANTHER" id="PTHR13031:SF0">
    <property type="entry name" value="RIBONUCLEASE P PROTEIN SUBUNIT P30"/>
    <property type="match status" value="1"/>
</dbReference>
<protein>
    <submittedName>
        <fullName evidence="5">Ribonuclease p protein subunit p30</fullName>
    </submittedName>
</protein>
<sequence>MALPIYADLNIPYQSAGSIQEVLDLCVDVGFERVAINNVVKNLQSGKNKKQAAKPQILPPTQILLNKSSTDALKAQRPKFQQLSRFTTILDDAANTHRLGSPEVQAYDIIAVQPTDEKTFQLACSTLDVDIICLNFTENLGFSLKRPLIKLAIKRGIHFEISYSPALKDNSVKRNIISNALTLISVSRGKGVIISSAAEKPIDVRSPWDVMNLGKLFGLNQTQAKDAISRNCRAVLKHAEARKTCKTVISVTAASNLRPDERWILQTSRTEAISQQKSITQDNPESSSEEDSSDDSEDNENMDSENVHDQPERKKLKLDVS</sequence>
<dbReference type="InterPro" id="IPR002738">
    <property type="entry name" value="RNase_P_p30"/>
</dbReference>